<organism evidence="1 2">
    <name type="scientific">Microcystis aeruginosa NIES-2549</name>
    <dbReference type="NCBI Taxonomy" id="1641812"/>
    <lineage>
        <taxon>Bacteria</taxon>
        <taxon>Bacillati</taxon>
        <taxon>Cyanobacteriota</taxon>
        <taxon>Cyanophyceae</taxon>
        <taxon>Oscillatoriophycideae</taxon>
        <taxon>Chroococcales</taxon>
        <taxon>Microcystaceae</taxon>
        <taxon>Microcystis</taxon>
    </lineage>
</organism>
<dbReference type="Proteomes" id="UP000034103">
    <property type="component" value="Chromosome"/>
</dbReference>
<sequence length="50" mass="5685">MIKLELTPNFSGEFPFKNPNLVDLQKLDAPCPMPNPVILHPDKKRCNLPL</sequence>
<protein>
    <submittedName>
        <fullName evidence="1">Uncharacterized protein</fullName>
    </submittedName>
</protein>
<dbReference type="PATRIC" id="fig|1641812.3.peg.1207"/>
<dbReference type="EMBL" id="CP011304">
    <property type="protein sequence ID" value="AKE63522.1"/>
    <property type="molecule type" value="Genomic_DNA"/>
</dbReference>
<reference evidence="1 2" key="1">
    <citation type="journal article" date="2015" name="Genome Announc.">
        <title>Complete Genome Sequence of Microcystis aeruginosa NIES-2549, a Bloom-Forming Cyanobacterium from Lake Kasumigaura, Japan.</title>
        <authorList>
            <person name="Yamaguchi H."/>
            <person name="Suzuki S."/>
            <person name="Tanabe Y."/>
            <person name="Osana Y."/>
            <person name="Shimura Y."/>
            <person name="Ishida K."/>
            <person name="Kawachi M."/>
        </authorList>
    </citation>
    <scope>NUCLEOTIDE SEQUENCE [LARGE SCALE GENOMIC DNA]</scope>
    <source>
        <strain evidence="1 2">NIES-2549</strain>
    </source>
</reference>
<dbReference type="AlphaFoldDB" id="A0A0F6U274"/>
<gene>
    <name evidence="1" type="ORF">MYAER_1164</name>
</gene>
<evidence type="ECO:0000313" key="2">
    <source>
        <dbReference type="Proteomes" id="UP000034103"/>
    </source>
</evidence>
<proteinExistence type="predicted"/>
<dbReference type="HOGENOM" id="CLU_3119728_0_0_3"/>
<accession>A0A0F6U274</accession>
<name>A0A0F6U274_MICAE</name>
<evidence type="ECO:0000313" key="1">
    <source>
        <dbReference type="EMBL" id="AKE63522.1"/>
    </source>
</evidence>